<dbReference type="Proteomes" id="UP000030750">
    <property type="component" value="Unassembled WGS sequence"/>
</dbReference>
<reference evidence="3" key="2">
    <citation type="submission" date="2013-10" db="EMBL/GenBank/DDBJ databases">
        <authorList>
            <person name="Aslett M."/>
        </authorList>
    </citation>
    <scope>NUCLEOTIDE SEQUENCE [LARGE SCALE GENOMIC DNA]</scope>
    <source>
        <strain evidence="3">Houghton</strain>
    </source>
</reference>
<organism evidence="3 4">
    <name type="scientific">Eimeria brunetti</name>
    <dbReference type="NCBI Taxonomy" id="51314"/>
    <lineage>
        <taxon>Eukaryota</taxon>
        <taxon>Sar</taxon>
        <taxon>Alveolata</taxon>
        <taxon>Apicomplexa</taxon>
        <taxon>Conoidasida</taxon>
        <taxon>Coccidia</taxon>
        <taxon>Eucoccidiorida</taxon>
        <taxon>Eimeriorina</taxon>
        <taxon>Eimeriidae</taxon>
        <taxon>Eimeria</taxon>
    </lineage>
</organism>
<dbReference type="GO" id="GO:0005829">
    <property type="term" value="C:cytosol"/>
    <property type="evidence" value="ECO:0007669"/>
    <property type="project" value="TreeGrafter"/>
</dbReference>
<dbReference type="VEuPathDB" id="ToxoDB:EBH_0048570"/>
<dbReference type="EMBL" id="HG711197">
    <property type="protein sequence ID" value="CDJ48547.1"/>
    <property type="molecule type" value="Genomic_DNA"/>
</dbReference>
<dbReference type="PANTHER" id="PTHR43691:SF14">
    <property type="entry name" value="URIDINE PHOSPHORYLASE"/>
    <property type="match status" value="1"/>
</dbReference>
<reference evidence="3" key="1">
    <citation type="submission" date="2013-10" db="EMBL/GenBank/DDBJ databases">
        <title>Genomic analysis of the causative agents of coccidiosis in chickens.</title>
        <authorList>
            <person name="Reid A.J."/>
            <person name="Blake D."/>
            <person name="Billington K."/>
            <person name="Browne H."/>
            <person name="Dunn M."/>
            <person name="Hung S."/>
            <person name="Kawahara F."/>
            <person name="Miranda-Saavedra D."/>
            <person name="Mourier T."/>
            <person name="Nagra H."/>
            <person name="Otto T.D."/>
            <person name="Rawlings N."/>
            <person name="Sanchez A."/>
            <person name="Sanders M."/>
            <person name="Subramaniam C."/>
            <person name="Tay Y."/>
            <person name="Dear P."/>
            <person name="Doerig C."/>
            <person name="Gruber A."/>
            <person name="Parkinson J."/>
            <person name="Shirley M."/>
            <person name="Wan K.L."/>
            <person name="Berriman M."/>
            <person name="Tomley F."/>
            <person name="Pain A."/>
        </authorList>
    </citation>
    <scope>NUCLEOTIDE SEQUENCE [LARGE SCALE GENOMIC DNA]</scope>
    <source>
        <strain evidence="3">Houghton</strain>
    </source>
</reference>
<feature type="compositionally biased region" description="Polar residues" evidence="1">
    <location>
        <begin position="131"/>
        <end position="143"/>
    </location>
</feature>
<feature type="compositionally biased region" description="Polar residues" evidence="1">
    <location>
        <begin position="107"/>
        <end position="124"/>
    </location>
</feature>
<dbReference type="PANTHER" id="PTHR43691">
    <property type="entry name" value="URIDINE PHOSPHORYLASE"/>
    <property type="match status" value="1"/>
</dbReference>
<dbReference type="OrthoDB" id="345487at2759"/>
<feature type="compositionally biased region" description="Polar residues" evidence="1">
    <location>
        <begin position="195"/>
        <end position="220"/>
    </location>
</feature>
<feature type="region of interest" description="Disordered" evidence="1">
    <location>
        <begin position="86"/>
        <end position="277"/>
    </location>
</feature>
<evidence type="ECO:0000256" key="1">
    <source>
        <dbReference type="SAM" id="MobiDB-lite"/>
    </source>
</evidence>
<evidence type="ECO:0000259" key="2">
    <source>
        <dbReference type="Pfam" id="PF01048"/>
    </source>
</evidence>
<evidence type="ECO:0000313" key="3">
    <source>
        <dbReference type="EMBL" id="CDJ48547.1"/>
    </source>
</evidence>
<feature type="compositionally biased region" description="Basic and acidic residues" evidence="1">
    <location>
        <begin position="243"/>
        <end position="262"/>
    </location>
</feature>
<dbReference type="CDD" id="cd17769">
    <property type="entry name" value="NP_TgUP-like"/>
    <property type="match status" value="1"/>
</dbReference>
<gene>
    <name evidence="3" type="ORF">EBH_0048570</name>
</gene>
<feature type="compositionally biased region" description="Basic and acidic residues" evidence="1">
    <location>
        <begin position="163"/>
        <end position="173"/>
    </location>
</feature>
<proteinExistence type="predicted"/>
<dbReference type="Pfam" id="PF01048">
    <property type="entry name" value="PNP_UDP_1"/>
    <property type="match status" value="1"/>
</dbReference>
<name>U6LDT0_9EIME</name>
<protein>
    <submittedName>
        <fullName evidence="3">Uridine phosphorylase, putative</fullName>
    </submittedName>
</protein>
<dbReference type="GO" id="GO:0004850">
    <property type="term" value="F:uridine phosphorylase activity"/>
    <property type="evidence" value="ECO:0007669"/>
    <property type="project" value="TreeGrafter"/>
</dbReference>
<dbReference type="AlphaFoldDB" id="U6LDT0"/>
<accession>U6LDT0</accession>
<sequence>MKPSVGADPIPVMGHGEFPTNKSVDGRAREKPASGVTPKPRSNTVATFINPQLLPGPLHNSHVRRSSIEVPHHARVEERRNAVIGNPLGFPASVERSTHTSKHGMSVPNSAQDYGSLSRLSNKASCGPDQSACNFSASRQNTSCHRRRSVSDRGTGNAGHSSGHREARIRKDASPGGSTHGTSSAARSESRATHRQSSVIGTSSRASQSVSRETFTTSNDSTRASRRCQTSSASSAASRHALSHAEKQSVHRDPSVYRKDQKGTGGVPTGCRTDQDVGVARVGGPSMPAARGRLAPSSFLFSATRTRDSLLVPGEGRAYHLGVQHGELYNRILTVGHAGRADWLAEHFLDSQMRTLSLKSNRNFRLHSGFYRNKPVSIVSIGMGAPMMDVLVREASYLTDGPLAIVRLGTCTLLDQDLRPGSIVVATPGSLGCYTNYAFFDGTAADYTRTQEMKPYIITRPCAADPELSRLIYRHVAAHDPESVFEGLNVSAETFYSCQAREDQLFRDENENLLETLLMCGAQTMEMETHQLLHLASRRVELMKAAAVHIGVTSRTNDQFMHPITPSQLNELVAVAGKACLDALVDLAI</sequence>
<dbReference type="GO" id="GO:0006218">
    <property type="term" value="P:uridine catabolic process"/>
    <property type="evidence" value="ECO:0007669"/>
    <property type="project" value="TreeGrafter"/>
</dbReference>
<dbReference type="InterPro" id="IPR000845">
    <property type="entry name" value="Nucleoside_phosphorylase_d"/>
</dbReference>
<feature type="compositionally biased region" description="Low complexity" evidence="1">
    <location>
        <begin position="227"/>
        <end position="240"/>
    </location>
</feature>
<dbReference type="SUPFAM" id="SSF53167">
    <property type="entry name" value="Purine and uridine phosphorylases"/>
    <property type="match status" value="1"/>
</dbReference>
<dbReference type="Gene3D" id="3.40.50.1580">
    <property type="entry name" value="Nucleoside phosphorylase domain"/>
    <property type="match status" value="1"/>
</dbReference>
<evidence type="ECO:0000313" key="4">
    <source>
        <dbReference type="Proteomes" id="UP000030750"/>
    </source>
</evidence>
<feature type="region of interest" description="Disordered" evidence="1">
    <location>
        <begin position="1"/>
        <end position="43"/>
    </location>
</feature>
<keyword evidence="4" id="KW-1185">Reference proteome</keyword>
<dbReference type="InterPro" id="IPR035994">
    <property type="entry name" value="Nucleoside_phosphorylase_sf"/>
</dbReference>
<feature type="domain" description="Nucleoside phosphorylase" evidence="2">
    <location>
        <begin position="332"/>
        <end position="548"/>
    </location>
</feature>